<evidence type="ECO:0000256" key="6">
    <source>
        <dbReference type="SAM" id="SignalP"/>
    </source>
</evidence>
<dbReference type="SUPFAM" id="SSF53850">
    <property type="entry name" value="Periplasmic binding protein-like II"/>
    <property type="match status" value="1"/>
</dbReference>
<feature type="chain" id="PRO_5038344636" evidence="6">
    <location>
        <begin position="18"/>
        <end position="263"/>
    </location>
</feature>
<dbReference type="PIRSF" id="PIRSF004846">
    <property type="entry name" value="ModA"/>
    <property type="match status" value="1"/>
</dbReference>
<proteinExistence type="inferred from homology"/>
<dbReference type="NCBIfam" id="TIGR01256">
    <property type="entry name" value="modA"/>
    <property type="match status" value="1"/>
</dbReference>
<keyword evidence="2 5" id="KW-0500">Molybdenum</keyword>
<evidence type="ECO:0000313" key="7">
    <source>
        <dbReference type="EMBL" id="AEF40805.1"/>
    </source>
</evidence>
<protein>
    <submittedName>
        <fullName evidence="7">Molybdenum ABC transporter, periplasmic molybdate-binding protein</fullName>
    </submittedName>
</protein>
<gene>
    <name evidence="7" type="ordered locus">AS9A_2358</name>
</gene>
<dbReference type="InterPro" id="IPR050682">
    <property type="entry name" value="ModA/WtpA"/>
</dbReference>
<evidence type="ECO:0000256" key="3">
    <source>
        <dbReference type="ARBA" id="ARBA00022723"/>
    </source>
</evidence>
<dbReference type="PROSITE" id="PS51257">
    <property type="entry name" value="PROKAR_LIPOPROTEIN"/>
    <property type="match status" value="1"/>
</dbReference>
<dbReference type="eggNOG" id="COG0725">
    <property type="taxonomic scope" value="Bacteria"/>
</dbReference>
<accession>F6ERZ0</accession>
<dbReference type="FunFam" id="3.40.190.10:FF:000035">
    <property type="entry name" value="Molybdate ABC transporter substrate-binding protein"/>
    <property type="match status" value="1"/>
</dbReference>
<dbReference type="Gene3D" id="3.40.190.10">
    <property type="entry name" value="Periplasmic binding protein-like II"/>
    <property type="match status" value="2"/>
</dbReference>
<dbReference type="EMBL" id="CP002786">
    <property type="protein sequence ID" value="AEF40805.1"/>
    <property type="molecule type" value="Genomic_DNA"/>
</dbReference>
<evidence type="ECO:0000256" key="2">
    <source>
        <dbReference type="ARBA" id="ARBA00022505"/>
    </source>
</evidence>
<feature type="signal peptide" evidence="6">
    <location>
        <begin position="1"/>
        <end position="17"/>
    </location>
</feature>
<dbReference type="GO" id="GO:0046872">
    <property type="term" value="F:metal ion binding"/>
    <property type="evidence" value="ECO:0007669"/>
    <property type="project" value="UniProtKB-KW"/>
</dbReference>
<dbReference type="GO" id="GO:0030973">
    <property type="term" value="F:molybdate ion binding"/>
    <property type="evidence" value="ECO:0007669"/>
    <property type="project" value="InterPro"/>
</dbReference>
<evidence type="ECO:0000256" key="5">
    <source>
        <dbReference type="PIRSR" id="PIRSR004846-1"/>
    </source>
</evidence>
<reference evidence="7 8" key="1">
    <citation type="journal article" date="2011" name="J. Bacteriol.">
        <title>Complete genome sequence of Amycolicicoccus subflavus DQS3-9A1T, an actinomycete isolated from crude oil-polluted soil.</title>
        <authorList>
            <person name="Cai M."/>
            <person name="Chen W.M."/>
            <person name="Nie Y."/>
            <person name="Chi C.Q."/>
            <person name="Wang Y.N."/>
            <person name="Tang Y.Q."/>
            <person name="Li G.Y."/>
            <person name="Wu X.L."/>
        </authorList>
    </citation>
    <scope>NUCLEOTIDE SEQUENCE [LARGE SCALE GENOMIC DNA]</scope>
    <source>
        <strain evidence="8">DSM 45089 / DQS3-9A1</strain>
    </source>
</reference>
<sequence>MLRRFVLAFSLVMVAIAGCGAPGDPDEETQTVAVAAAADLKFALDEIINAFEAEHDGWQISVSYGSSGNFVQQIRNGAPFDVYLSADITLAEALADGGFADPADVFGYATGRLVVWAADGSPADPTAGVSGLVKDDVKTVAIANPQHAPYGQAAEAAMRTAGVLEELKGKLVLGENIAQAAEFAQTGNADAGIIALSLALSPGLRDVGAFSEVPLDDFPRLNQGGVVLSRASESAHIFADFLTSPAGQEILSRYGFSPPDGEG</sequence>
<feature type="binding site" evidence="5">
    <location>
        <position position="177"/>
    </location>
    <ligand>
        <name>molybdate</name>
        <dbReference type="ChEBI" id="CHEBI:36264"/>
    </ligand>
</feature>
<dbReference type="KEGG" id="asd:AS9A_2358"/>
<dbReference type="Proteomes" id="UP000009235">
    <property type="component" value="Chromosome"/>
</dbReference>
<dbReference type="HOGENOM" id="CLU_065520_1_0_11"/>
<keyword evidence="8" id="KW-1185">Reference proteome</keyword>
<dbReference type="GO" id="GO:1901359">
    <property type="term" value="F:tungstate binding"/>
    <property type="evidence" value="ECO:0007669"/>
    <property type="project" value="UniProtKB-ARBA"/>
</dbReference>
<dbReference type="InterPro" id="IPR005950">
    <property type="entry name" value="ModA"/>
</dbReference>
<evidence type="ECO:0000313" key="8">
    <source>
        <dbReference type="Proteomes" id="UP000009235"/>
    </source>
</evidence>
<name>F6ERZ0_HOYSD</name>
<dbReference type="PANTHER" id="PTHR30632:SF14">
    <property type="entry name" value="TUNGSTATE_MOLYBDATE_CHROMATE-BINDING PROTEIN MODA"/>
    <property type="match status" value="1"/>
</dbReference>
<feature type="binding site" evidence="5">
    <location>
        <position position="67"/>
    </location>
    <ligand>
        <name>molybdate</name>
        <dbReference type="ChEBI" id="CHEBI:36264"/>
    </ligand>
</feature>
<dbReference type="GO" id="GO:0015689">
    <property type="term" value="P:molybdate ion transport"/>
    <property type="evidence" value="ECO:0007669"/>
    <property type="project" value="InterPro"/>
</dbReference>
<dbReference type="InterPro" id="IPR044084">
    <property type="entry name" value="AvModA-like_subst-bd"/>
</dbReference>
<evidence type="ECO:0000256" key="1">
    <source>
        <dbReference type="ARBA" id="ARBA00009175"/>
    </source>
</evidence>
<dbReference type="CDD" id="cd13539">
    <property type="entry name" value="PBP2_AvModA"/>
    <property type="match status" value="1"/>
</dbReference>
<evidence type="ECO:0000256" key="4">
    <source>
        <dbReference type="ARBA" id="ARBA00022729"/>
    </source>
</evidence>
<keyword evidence="3 5" id="KW-0479">Metal-binding</keyword>
<comment type="similarity">
    <text evidence="1">Belongs to the bacterial solute-binding protein ModA family.</text>
</comment>
<dbReference type="STRING" id="443218.AS9A_2358"/>
<organism evidence="7 8">
    <name type="scientific">Hoyosella subflava (strain DSM 45089 / JCM 17490 / NBRC 109087 / DQS3-9A1)</name>
    <name type="common">Amycolicicoccus subflavus</name>
    <dbReference type="NCBI Taxonomy" id="443218"/>
    <lineage>
        <taxon>Bacteria</taxon>
        <taxon>Bacillati</taxon>
        <taxon>Actinomycetota</taxon>
        <taxon>Actinomycetes</taxon>
        <taxon>Mycobacteriales</taxon>
        <taxon>Hoyosellaceae</taxon>
        <taxon>Hoyosella</taxon>
    </lineage>
</organism>
<dbReference type="PANTHER" id="PTHR30632">
    <property type="entry name" value="MOLYBDATE-BINDING PERIPLASMIC PROTEIN"/>
    <property type="match status" value="1"/>
</dbReference>
<keyword evidence="4 6" id="KW-0732">Signal</keyword>
<dbReference type="AlphaFoldDB" id="F6ERZ0"/>
<dbReference type="Pfam" id="PF13531">
    <property type="entry name" value="SBP_bac_11"/>
    <property type="match status" value="1"/>
</dbReference>